<keyword evidence="2" id="KW-1185">Reference proteome</keyword>
<gene>
    <name evidence="1" type="ORF">OFLC_LOCUS11838</name>
</gene>
<reference evidence="1 2" key="2">
    <citation type="submission" date="2018-11" db="EMBL/GenBank/DDBJ databases">
        <authorList>
            <consortium name="Pathogen Informatics"/>
        </authorList>
    </citation>
    <scope>NUCLEOTIDE SEQUENCE [LARGE SCALE GENOMIC DNA]</scope>
</reference>
<evidence type="ECO:0000313" key="1">
    <source>
        <dbReference type="EMBL" id="VDO79631.1"/>
    </source>
</evidence>
<organism evidence="3">
    <name type="scientific">Onchocerca flexuosa</name>
    <dbReference type="NCBI Taxonomy" id="387005"/>
    <lineage>
        <taxon>Eukaryota</taxon>
        <taxon>Metazoa</taxon>
        <taxon>Ecdysozoa</taxon>
        <taxon>Nematoda</taxon>
        <taxon>Chromadorea</taxon>
        <taxon>Rhabditida</taxon>
        <taxon>Spirurina</taxon>
        <taxon>Spiruromorpha</taxon>
        <taxon>Filarioidea</taxon>
        <taxon>Onchocercidae</taxon>
        <taxon>Onchocerca</taxon>
    </lineage>
</organism>
<dbReference type="AlphaFoldDB" id="A0A183HWI7"/>
<proteinExistence type="predicted"/>
<dbReference type="Proteomes" id="UP000267606">
    <property type="component" value="Unassembled WGS sequence"/>
</dbReference>
<evidence type="ECO:0000313" key="2">
    <source>
        <dbReference type="Proteomes" id="UP000267606"/>
    </source>
</evidence>
<protein>
    <submittedName>
        <fullName evidence="3">Sema domain-containing protein</fullName>
    </submittedName>
</protein>
<dbReference type="WBParaSite" id="OFLC_0001184901-mRNA-1">
    <property type="protein sequence ID" value="OFLC_0001184901-mRNA-1"/>
    <property type="gene ID" value="OFLC_0001184901"/>
</dbReference>
<reference evidence="3" key="1">
    <citation type="submission" date="2016-06" db="UniProtKB">
        <authorList>
            <consortium name="WormBaseParasite"/>
        </authorList>
    </citation>
    <scope>IDENTIFICATION</scope>
</reference>
<name>A0A183HWI7_9BILA</name>
<evidence type="ECO:0000313" key="3">
    <source>
        <dbReference type="WBParaSite" id="OFLC_0001184901-mRNA-1"/>
    </source>
</evidence>
<sequence length="121" mass="14258">MGSIYLGYRNGYIFSYRIVDKTEKFSEILFSLDLSHRLFKDGLIGNDEEFYLFSVDGKETVAVICGPVTYYRIYNTNPFNGVKFIDLERKKMTKIEQLKQKCRKVDYNAKEAKLIFFMDKS</sequence>
<dbReference type="EMBL" id="UZAJ01017630">
    <property type="protein sequence ID" value="VDO79631.1"/>
    <property type="molecule type" value="Genomic_DNA"/>
</dbReference>
<accession>A0A183HWI7</accession>